<sequence length="537" mass="61450">MKYLNLVLAAFITFASFCVFANKQNASHNALDYIKHNEIYNPEAVIPPQCYTKTEGKNNPCYACHQTYKHSEKRPNIMNDGDLQGDYQFSDEGMNNSWKNLFIDRSDLIKGISDDAILAYVNQDNYGQFAHTHPTSPQANAMFINNLAYPEKAFNQQGLAKDNSHWVAFNYKPFPSTFWPTNGSTGDAMIRLPSAFREINGEFNLDVYFANLSLVEMAIKELPAISTPEIDERIINVDLNNDGTLGKVTQINKQSHYLGDAKQVPLHSMLYPKGTEFLHTVRYLGVDEKGEIYNAPRMKEVRYMKKHGFKSANKLRGAYTLEAKEKEFEQLPKTISIGERGIDNGFSWTINGYIEDQQGKLRPQHYQELMFCNGCHKTVGTTIDQTFSFPRKVEGKLGWRYIDLKAQKDVPTLGESQGEFLTYLQRVGGGDEFRQNQEMLLRWFDSDGTVKRDKVANLSSIYELIMPSKERALKLNKAYKTIVQEQSFLFGRDANISKAKNVLEQVDDKQAPLAPEHHHKWDIRLAWLMGEDNAVRR</sequence>
<gene>
    <name evidence="2" type="ORF">WAE96_19090</name>
</gene>
<keyword evidence="3" id="KW-1185">Reference proteome</keyword>
<reference evidence="2 3" key="1">
    <citation type="submission" date="2023-12" db="EMBL/GenBank/DDBJ databases">
        <title>Friends and Foes: Symbiotic and Algicidal bacterial influence on Karenia brevis blooms.</title>
        <authorList>
            <person name="Fei C."/>
            <person name="Mohamed A.R."/>
            <person name="Booker A."/>
            <person name="Arshad M."/>
            <person name="Klass S."/>
            <person name="Ahn S."/>
            <person name="Gilbert P.M."/>
            <person name="Heil C.A."/>
            <person name="Martinez J.M."/>
            <person name="Amin S.A."/>
        </authorList>
    </citation>
    <scope>NUCLEOTIDE SEQUENCE [LARGE SCALE GENOMIC DNA]</scope>
    <source>
        <strain evidence="2 3">CE15</strain>
    </source>
</reference>
<evidence type="ECO:0000313" key="2">
    <source>
        <dbReference type="EMBL" id="MEI4551789.1"/>
    </source>
</evidence>
<dbReference type="EMBL" id="JBAWKS010000002">
    <property type="protein sequence ID" value="MEI4551789.1"/>
    <property type="molecule type" value="Genomic_DNA"/>
</dbReference>
<comment type="caution">
    <text evidence="2">The sequence shown here is derived from an EMBL/GenBank/DDBJ whole genome shotgun (WGS) entry which is preliminary data.</text>
</comment>
<dbReference type="Proteomes" id="UP001382455">
    <property type="component" value="Unassembled WGS sequence"/>
</dbReference>
<evidence type="ECO:0000313" key="3">
    <source>
        <dbReference type="Proteomes" id="UP001382455"/>
    </source>
</evidence>
<feature type="signal peptide" evidence="1">
    <location>
        <begin position="1"/>
        <end position="21"/>
    </location>
</feature>
<evidence type="ECO:0008006" key="4">
    <source>
        <dbReference type="Google" id="ProtNLM"/>
    </source>
</evidence>
<accession>A0ABU8EXT0</accession>
<keyword evidence="1" id="KW-0732">Signal</keyword>
<organism evidence="2 3">
    <name type="scientific">Pseudoalteromonas spongiae</name>
    <dbReference type="NCBI Taxonomy" id="298657"/>
    <lineage>
        <taxon>Bacteria</taxon>
        <taxon>Pseudomonadati</taxon>
        <taxon>Pseudomonadota</taxon>
        <taxon>Gammaproteobacteria</taxon>
        <taxon>Alteromonadales</taxon>
        <taxon>Pseudoalteromonadaceae</taxon>
        <taxon>Pseudoalteromonas</taxon>
    </lineage>
</organism>
<evidence type="ECO:0000256" key="1">
    <source>
        <dbReference type="SAM" id="SignalP"/>
    </source>
</evidence>
<feature type="chain" id="PRO_5047181509" description="Lipoprotein" evidence="1">
    <location>
        <begin position="22"/>
        <end position="537"/>
    </location>
</feature>
<proteinExistence type="predicted"/>
<dbReference type="RefSeq" id="WP_336436706.1">
    <property type="nucleotide sequence ID" value="NZ_JBAWKS010000002.1"/>
</dbReference>
<protein>
    <recommendedName>
        <fullName evidence="4">Lipoprotein</fullName>
    </recommendedName>
</protein>
<name>A0ABU8EXT0_9GAMM</name>